<dbReference type="OrthoDB" id="976022at2"/>
<dbReference type="EMBL" id="CP042433">
    <property type="protein sequence ID" value="QEC57382.1"/>
    <property type="molecule type" value="Genomic_DNA"/>
</dbReference>
<evidence type="ECO:0000313" key="2">
    <source>
        <dbReference type="Proteomes" id="UP000321204"/>
    </source>
</evidence>
<dbReference type="RefSeq" id="WP_146789636.1">
    <property type="nucleotide sequence ID" value="NZ_BAABIO010000003.1"/>
</dbReference>
<dbReference type="KEGG" id="fgg:FSB75_16235"/>
<dbReference type="AlphaFoldDB" id="A0A5B8UM09"/>
<dbReference type="Pfam" id="PF25594">
    <property type="entry name" value="GldB_lipo"/>
    <property type="match status" value="1"/>
</dbReference>
<dbReference type="Proteomes" id="UP000321204">
    <property type="component" value="Chromosome"/>
</dbReference>
<name>A0A5B8UM09_9BACT</name>
<evidence type="ECO:0008006" key="3">
    <source>
        <dbReference type="Google" id="ProtNLM"/>
    </source>
</evidence>
<reference evidence="1 2" key="1">
    <citation type="journal article" date="2015" name="Int. J. Syst. Evol. Microbiol.">
        <title>Flavisolibacter ginsenosidimutans sp. nov., with ginsenoside-converting activity isolated from soil used for cultivating ginseng.</title>
        <authorList>
            <person name="Zhao Y."/>
            <person name="Liu Q."/>
            <person name="Kang M.S."/>
            <person name="Jin F."/>
            <person name="Yu H."/>
            <person name="Im W.T."/>
        </authorList>
    </citation>
    <scope>NUCLEOTIDE SEQUENCE [LARGE SCALE GENOMIC DNA]</scope>
    <source>
        <strain evidence="1 2">Gsoil 636</strain>
    </source>
</reference>
<organism evidence="1 2">
    <name type="scientific">Flavisolibacter ginsenosidimutans</name>
    <dbReference type="NCBI Taxonomy" id="661481"/>
    <lineage>
        <taxon>Bacteria</taxon>
        <taxon>Pseudomonadati</taxon>
        <taxon>Bacteroidota</taxon>
        <taxon>Chitinophagia</taxon>
        <taxon>Chitinophagales</taxon>
        <taxon>Chitinophagaceae</taxon>
        <taxon>Flavisolibacter</taxon>
    </lineage>
</organism>
<gene>
    <name evidence="1" type="ORF">FSB75_16235</name>
</gene>
<proteinExistence type="predicted"/>
<keyword evidence="2" id="KW-1185">Reference proteome</keyword>
<evidence type="ECO:0000313" key="1">
    <source>
        <dbReference type="EMBL" id="QEC57382.1"/>
    </source>
</evidence>
<dbReference type="InterPro" id="IPR019853">
    <property type="entry name" value="GldB-like"/>
</dbReference>
<dbReference type="PROSITE" id="PS51257">
    <property type="entry name" value="PROKAR_LIPOPROTEIN"/>
    <property type="match status" value="1"/>
</dbReference>
<accession>A0A5B8UM09</accession>
<protein>
    <recommendedName>
        <fullName evidence="3">Gliding motility lipoprotein GldB</fullName>
    </recommendedName>
</protein>
<sequence length="340" mass="39187">MMRWISLLLFVAFFSCKNKNGAPDVSDVKMNVTVLRFEKDFFSMDTTQLQASLQGVEKKYPAFLPVYFKYFAPVRDIAQQQHLTFETALLQYYRGIKPLAVEADKKFSNLDNVKNGLDDNLRYVKHYFPLFRPPVVLTSVESLNPENPTEIYGTTYYNDTLVISLQMFLGKDYPAYDPSQYPDYLRRRFEPAYIVPNCIRAVASDIYADSTEGASLIEQMIEKGKQWWLMHKFMPDAPDSLITGYTAQQTTDLQREEGNVWGVITKNENIFSIDQTTIQTYIGEAPFTQTLPQGAPGNIGPWIGWRILNKFEGDHPKMSVQQILHTTAKKIFEEAKYRPK</sequence>